<evidence type="ECO:0000256" key="4">
    <source>
        <dbReference type="ARBA" id="ARBA00022475"/>
    </source>
</evidence>
<dbReference type="SUPFAM" id="SSF56601">
    <property type="entry name" value="beta-lactamase/transpeptidase-like"/>
    <property type="match status" value="1"/>
</dbReference>
<comment type="subcellular location">
    <subcellularLocation>
        <location evidence="1">Cell membrane</location>
    </subcellularLocation>
</comment>
<dbReference type="GO" id="GO:0008658">
    <property type="term" value="F:penicillin binding"/>
    <property type="evidence" value="ECO:0007669"/>
    <property type="project" value="InterPro"/>
</dbReference>
<dbReference type="Pfam" id="PF00905">
    <property type="entry name" value="Transpeptidase"/>
    <property type="match status" value="1"/>
</dbReference>
<keyword evidence="7" id="KW-0328">Glycosyltransferase</keyword>
<gene>
    <name evidence="20" type="ORF">A3A34_01585</name>
</gene>
<evidence type="ECO:0000256" key="12">
    <source>
        <dbReference type="ARBA" id="ARBA00023136"/>
    </source>
</evidence>
<dbReference type="PANTHER" id="PTHR32282:SF11">
    <property type="entry name" value="PENICILLIN-BINDING PROTEIN 1B"/>
    <property type="match status" value="1"/>
</dbReference>
<keyword evidence="14" id="KW-0961">Cell wall biogenesis/degradation</keyword>
<dbReference type="InterPro" id="IPR012338">
    <property type="entry name" value="Beta-lactam/transpept-like"/>
</dbReference>
<dbReference type="Proteomes" id="UP000178587">
    <property type="component" value="Unassembled WGS sequence"/>
</dbReference>
<evidence type="ECO:0000259" key="19">
    <source>
        <dbReference type="Pfam" id="PF00912"/>
    </source>
</evidence>
<dbReference type="InterPro" id="IPR023346">
    <property type="entry name" value="Lysozyme-like_dom_sf"/>
</dbReference>
<name>A0A1F6ERB2_9BACT</name>
<dbReference type="GO" id="GO:0008955">
    <property type="term" value="F:peptidoglycan glycosyltransferase activity"/>
    <property type="evidence" value="ECO:0007669"/>
    <property type="project" value="UniProtKB-EC"/>
</dbReference>
<dbReference type="GO" id="GO:0009002">
    <property type="term" value="F:serine-type D-Ala-D-Ala carboxypeptidase activity"/>
    <property type="evidence" value="ECO:0007669"/>
    <property type="project" value="UniProtKB-EC"/>
</dbReference>
<dbReference type="GO" id="GO:0008360">
    <property type="term" value="P:regulation of cell shape"/>
    <property type="evidence" value="ECO:0007669"/>
    <property type="project" value="UniProtKB-KW"/>
</dbReference>
<dbReference type="SUPFAM" id="SSF53955">
    <property type="entry name" value="Lysozyme-like"/>
    <property type="match status" value="1"/>
</dbReference>
<dbReference type="Pfam" id="PF17957">
    <property type="entry name" value="Big_7"/>
    <property type="match status" value="1"/>
</dbReference>
<evidence type="ECO:0000256" key="2">
    <source>
        <dbReference type="ARBA" id="ARBA00007090"/>
    </source>
</evidence>
<evidence type="ECO:0000256" key="11">
    <source>
        <dbReference type="ARBA" id="ARBA00022984"/>
    </source>
</evidence>
<keyword evidence="5" id="KW-0121">Carboxypeptidase</keyword>
<evidence type="ECO:0000256" key="8">
    <source>
        <dbReference type="ARBA" id="ARBA00022679"/>
    </source>
</evidence>
<dbReference type="Gene3D" id="3.40.710.10">
    <property type="entry name" value="DD-peptidase/beta-lactamase superfamily"/>
    <property type="match status" value="1"/>
</dbReference>
<evidence type="ECO:0000256" key="10">
    <source>
        <dbReference type="ARBA" id="ARBA00022960"/>
    </source>
</evidence>
<dbReference type="GO" id="GO:0030288">
    <property type="term" value="C:outer membrane-bounded periplasmic space"/>
    <property type="evidence" value="ECO:0007669"/>
    <property type="project" value="TreeGrafter"/>
</dbReference>
<dbReference type="InterPro" id="IPR001460">
    <property type="entry name" value="PCN-bd_Tpept"/>
</dbReference>
<dbReference type="Gene3D" id="1.10.3810.10">
    <property type="entry name" value="Biosynthetic peptidoglycan transglycosylase-like"/>
    <property type="match status" value="1"/>
</dbReference>
<feature type="domain" description="Glycosyl transferase family 51" evidence="19">
    <location>
        <begin position="73"/>
        <end position="241"/>
    </location>
</feature>
<keyword evidence="8" id="KW-0808">Transferase</keyword>
<comment type="catalytic activity">
    <reaction evidence="16">
        <text>[GlcNAc-(1-&gt;4)-Mur2Ac(oyl-L-Ala-gamma-D-Glu-L-Lys-D-Ala-D-Ala)](n)-di-trans,octa-cis-undecaprenyl diphosphate + beta-D-GlcNAc-(1-&gt;4)-Mur2Ac(oyl-L-Ala-gamma-D-Glu-L-Lys-D-Ala-D-Ala)-di-trans,octa-cis-undecaprenyl diphosphate = [GlcNAc-(1-&gt;4)-Mur2Ac(oyl-L-Ala-gamma-D-Glu-L-Lys-D-Ala-D-Ala)](n+1)-di-trans,octa-cis-undecaprenyl diphosphate + di-trans,octa-cis-undecaprenyl diphosphate + H(+)</text>
        <dbReference type="Rhea" id="RHEA:23708"/>
        <dbReference type="Rhea" id="RHEA-COMP:9602"/>
        <dbReference type="Rhea" id="RHEA-COMP:9603"/>
        <dbReference type="ChEBI" id="CHEBI:15378"/>
        <dbReference type="ChEBI" id="CHEBI:58405"/>
        <dbReference type="ChEBI" id="CHEBI:60033"/>
        <dbReference type="ChEBI" id="CHEBI:78435"/>
        <dbReference type="EC" id="2.4.99.28"/>
    </reaction>
</comment>
<evidence type="ECO:0000256" key="7">
    <source>
        <dbReference type="ARBA" id="ARBA00022676"/>
    </source>
</evidence>
<feature type="domain" description="Penicillin-binding protein transpeptidase" evidence="18">
    <location>
        <begin position="333"/>
        <end position="586"/>
    </location>
</feature>
<dbReference type="PANTHER" id="PTHR32282">
    <property type="entry name" value="BINDING PROTEIN TRANSPEPTIDASE, PUTATIVE-RELATED"/>
    <property type="match status" value="1"/>
</dbReference>
<dbReference type="GO" id="GO:0006508">
    <property type="term" value="P:proteolysis"/>
    <property type="evidence" value="ECO:0007669"/>
    <property type="project" value="UniProtKB-KW"/>
</dbReference>
<keyword evidence="13" id="KW-0511">Multifunctional enzyme</keyword>
<keyword evidence="17" id="KW-0812">Transmembrane</keyword>
<evidence type="ECO:0000256" key="9">
    <source>
        <dbReference type="ARBA" id="ARBA00022801"/>
    </source>
</evidence>
<dbReference type="InterPro" id="IPR001264">
    <property type="entry name" value="Glyco_trans_51"/>
</dbReference>
<dbReference type="InterPro" id="IPR013783">
    <property type="entry name" value="Ig-like_fold"/>
</dbReference>
<accession>A0A1F6ERB2</accession>
<feature type="transmembrane region" description="Helical" evidence="17">
    <location>
        <begin position="12"/>
        <end position="37"/>
    </location>
</feature>
<evidence type="ECO:0000256" key="3">
    <source>
        <dbReference type="ARBA" id="ARBA00007739"/>
    </source>
</evidence>
<dbReference type="FunFam" id="1.10.3810.10:FF:000001">
    <property type="entry name" value="Penicillin-binding protein 1A"/>
    <property type="match status" value="1"/>
</dbReference>
<dbReference type="STRING" id="1798507.A3A34_01585"/>
<comment type="similarity">
    <text evidence="2">In the C-terminal section; belongs to the transpeptidase family.</text>
</comment>
<comment type="caution">
    <text evidence="20">The sequence shown here is derived from an EMBL/GenBank/DDBJ whole genome shotgun (WGS) entry which is preliminary data.</text>
</comment>
<keyword evidence="11" id="KW-0573">Peptidoglycan synthesis</keyword>
<evidence type="ECO:0000313" key="21">
    <source>
        <dbReference type="Proteomes" id="UP000178587"/>
    </source>
</evidence>
<keyword evidence="17" id="KW-1133">Transmembrane helix</keyword>
<dbReference type="InterPro" id="IPR050396">
    <property type="entry name" value="Glycosyltr_51/Transpeptidase"/>
</dbReference>
<dbReference type="Gene3D" id="2.60.40.10">
    <property type="entry name" value="Immunoglobulins"/>
    <property type="match status" value="1"/>
</dbReference>
<dbReference type="AlphaFoldDB" id="A0A1F6ERB2"/>
<evidence type="ECO:0000259" key="18">
    <source>
        <dbReference type="Pfam" id="PF00905"/>
    </source>
</evidence>
<comment type="catalytic activity">
    <reaction evidence="15">
        <text>Preferential cleavage: (Ac)2-L-Lys-D-Ala-|-D-Ala. Also transpeptidation of peptidyl-alanyl moieties that are N-acyl substituents of D-alanine.</text>
        <dbReference type="EC" id="3.4.16.4"/>
    </reaction>
</comment>
<dbReference type="InterPro" id="IPR036950">
    <property type="entry name" value="PBP_transglycosylase"/>
</dbReference>
<sequence>MFRHVQRRARYFLRLFIVGIIATAIFWSGIFVAWAAVVSIPSIDNFENRRVAESTKIYDRTGDVLLWDVHGTMRRTAVPLEDVSIHIRNATIAIEDDTFYEHNGIRPLATLRAIFRNFTQFELLGGHGGSTITQQVVKNTLLTRDKTIIRKAKEWVLAVKLEHMYTKDKILETYLNETPYGGTLYGVEEASQYFFGIPAKEVSLAQAAYIAALPQAPTRYSPYGSRREELENRKNLVLERMFVNGFITEEEHSFASSEIVTFKEEREAGIKAPHFVFYVLEYIEEKYGVDAVANGGLTIVTTLDYDLQKKAEEIVEKYALENERKFNAENAGLVAIDPKTGQIIAMVGSRGYFDEEIDGMVNVTITPQQPGSAFKPFVYAAAFEKGYAPETVLFDLKTQFTAHCAPNDLETHDDCYAPENYDNTFRGPVRLRDALAQSINVPSVKVLYLTGVKTAIKYAKNIGVTTLTNPNQYGLTLVLGGGEVYLLDMVSAYSVFANEGVRNEPVRTLRVEDSDRRTLEEYRGKPDRVIPASIANTISDILSDEAARAPAFGEGSALFVPGAFVAAKTGTTNDYRDAWIIGYSPTIVAGSWAGNNDNSPMEKRVAGFIVAPLWNEFMRYATQKYPSGRFPPLPPDPLLGSIPPVLNGEWNTNPQEGVHSILYWVNKDDPRSGNPDRSDGQLPLWDYPVSLWASGASAQNPFLIVSPQQSSTVSRAPFVALATHANPQSITRVLFYLNDTLVGEAKTQPYIVTITPPTSGPATLRAVAEGPQSSEETSVTFTIQ</sequence>
<dbReference type="GO" id="GO:0071555">
    <property type="term" value="P:cell wall organization"/>
    <property type="evidence" value="ECO:0007669"/>
    <property type="project" value="UniProtKB-KW"/>
</dbReference>
<organism evidence="20 21">
    <name type="scientific">Candidatus Kaiserbacteria bacterium RIFCSPLOWO2_01_FULL_50_24</name>
    <dbReference type="NCBI Taxonomy" id="1798507"/>
    <lineage>
        <taxon>Bacteria</taxon>
        <taxon>Candidatus Kaiseribacteriota</taxon>
    </lineage>
</organism>
<reference evidence="20 21" key="1">
    <citation type="journal article" date="2016" name="Nat. Commun.">
        <title>Thousands of microbial genomes shed light on interconnected biogeochemical processes in an aquifer system.</title>
        <authorList>
            <person name="Anantharaman K."/>
            <person name="Brown C.T."/>
            <person name="Hug L.A."/>
            <person name="Sharon I."/>
            <person name="Castelle C.J."/>
            <person name="Probst A.J."/>
            <person name="Thomas B.C."/>
            <person name="Singh A."/>
            <person name="Wilkins M.J."/>
            <person name="Karaoz U."/>
            <person name="Brodie E.L."/>
            <person name="Williams K.H."/>
            <person name="Hubbard S.S."/>
            <person name="Banfield J.F."/>
        </authorList>
    </citation>
    <scope>NUCLEOTIDE SEQUENCE [LARGE SCALE GENOMIC DNA]</scope>
</reference>
<dbReference type="Pfam" id="PF00912">
    <property type="entry name" value="Transgly"/>
    <property type="match status" value="1"/>
</dbReference>
<dbReference type="EMBL" id="MFLU01000002">
    <property type="protein sequence ID" value="OGG76163.1"/>
    <property type="molecule type" value="Genomic_DNA"/>
</dbReference>
<evidence type="ECO:0000256" key="15">
    <source>
        <dbReference type="ARBA" id="ARBA00034000"/>
    </source>
</evidence>
<keyword evidence="9" id="KW-0378">Hydrolase</keyword>
<evidence type="ECO:0000313" key="20">
    <source>
        <dbReference type="EMBL" id="OGG76163.1"/>
    </source>
</evidence>
<evidence type="ECO:0000256" key="16">
    <source>
        <dbReference type="ARBA" id="ARBA00049902"/>
    </source>
</evidence>
<evidence type="ECO:0000256" key="5">
    <source>
        <dbReference type="ARBA" id="ARBA00022645"/>
    </source>
</evidence>
<keyword evidence="12 17" id="KW-0472">Membrane</keyword>
<comment type="similarity">
    <text evidence="3">In the N-terminal section; belongs to the glycosyltransferase 51 family.</text>
</comment>
<dbReference type="GO" id="GO:0005886">
    <property type="term" value="C:plasma membrane"/>
    <property type="evidence" value="ECO:0007669"/>
    <property type="project" value="UniProtKB-SubCell"/>
</dbReference>
<keyword evidence="10" id="KW-0133">Cell shape</keyword>
<evidence type="ECO:0000256" key="1">
    <source>
        <dbReference type="ARBA" id="ARBA00004236"/>
    </source>
</evidence>
<evidence type="ECO:0000256" key="6">
    <source>
        <dbReference type="ARBA" id="ARBA00022670"/>
    </source>
</evidence>
<dbReference type="GO" id="GO:0009252">
    <property type="term" value="P:peptidoglycan biosynthetic process"/>
    <property type="evidence" value="ECO:0007669"/>
    <property type="project" value="UniProtKB-KW"/>
</dbReference>
<evidence type="ECO:0000256" key="13">
    <source>
        <dbReference type="ARBA" id="ARBA00023268"/>
    </source>
</evidence>
<proteinExistence type="inferred from homology"/>
<evidence type="ECO:0000256" key="17">
    <source>
        <dbReference type="SAM" id="Phobius"/>
    </source>
</evidence>
<keyword evidence="4" id="KW-1003">Cell membrane</keyword>
<keyword evidence="6" id="KW-0645">Protease</keyword>
<protein>
    <submittedName>
        <fullName evidence="20">Uncharacterized protein</fullName>
    </submittedName>
</protein>
<evidence type="ECO:0000256" key="14">
    <source>
        <dbReference type="ARBA" id="ARBA00023316"/>
    </source>
</evidence>